<feature type="region of interest" description="Disordered" evidence="1">
    <location>
        <begin position="117"/>
        <end position="155"/>
    </location>
</feature>
<feature type="compositionally biased region" description="Basic and acidic residues" evidence="1">
    <location>
        <begin position="457"/>
        <end position="472"/>
    </location>
</feature>
<feature type="compositionally biased region" description="Low complexity" evidence="1">
    <location>
        <begin position="252"/>
        <end position="270"/>
    </location>
</feature>
<proteinExistence type="predicted"/>
<dbReference type="Proteomes" id="UP000664521">
    <property type="component" value="Unassembled WGS sequence"/>
</dbReference>
<keyword evidence="3" id="KW-0732">Signal</keyword>
<feature type="region of interest" description="Disordered" evidence="1">
    <location>
        <begin position="195"/>
        <end position="491"/>
    </location>
</feature>
<feature type="compositionally biased region" description="Low complexity" evidence="1">
    <location>
        <begin position="352"/>
        <end position="363"/>
    </location>
</feature>
<evidence type="ECO:0000313" key="5">
    <source>
        <dbReference type="Proteomes" id="UP000664521"/>
    </source>
</evidence>
<sequence length="491" mass="53845">MCHLLQAQVFLFLFFTAAAAIPKNIWHVSILEAPAPPADVDTASPFALRDKKYLSAEIAGIIAAYIFFVACIGTAFLLVGRRLRRAAQASPKTLAMEMMKPVRGDVPQAFDPSPISPLNKYPYGKSPSSTVDTREMWPSPEKSSIGYGFDKKGHNKQTSIQSSVVTFDESVIEDDKDKNQRELERLYAAVLEHDAQKSTATVDKAGSRTQHPPELQHLRSSSTTQVPTSPQRTDTKSPGLGMASSPRKHTRPSPITTTSRASSRSSFGSFGKKRGLRALPISPPMGSPDLVPEYSSTYGDSEPLTPRHYEPGPPPPTPPQREASSREGHRLERLSPRHATFPRTALPIIQASSSRESSDTTSSKSKRTPAALSIKTQGPPSASSSQAALRTAPLPFRSLHSDRTTADRPPSTIKATVIESKPHNQHLSGPRTGVPMTPYSPYMPFTPLTPMTPSRLVTREERKRKEKEEGRRVATISDKVEEESEMWGDAY</sequence>
<feature type="chain" id="PRO_5034566826" evidence="3">
    <location>
        <begin position="20"/>
        <end position="491"/>
    </location>
</feature>
<protein>
    <submittedName>
        <fullName evidence="4">Uncharacterized protein</fullName>
    </submittedName>
</protein>
<keyword evidence="2" id="KW-0472">Membrane</keyword>
<feature type="signal peptide" evidence="3">
    <location>
        <begin position="1"/>
        <end position="19"/>
    </location>
</feature>
<evidence type="ECO:0000256" key="2">
    <source>
        <dbReference type="SAM" id="Phobius"/>
    </source>
</evidence>
<comment type="caution">
    <text evidence="4">The sequence shown here is derived from an EMBL/GenBank/DDBJ whole genome shotgun (WGS) entry which is preliminary data.</text>
</comment>
<evidence type="ECO:0000256" key="3">
    <source>
        <dbReference type="SAM" id="SignalP"/>
    </source>
</evidence>
<dbReference type="AlphaFoldDB" id="A0A8H3F2H4"/>
<organism evidence="4 5">
    <name type="scientific">Heterodermia speciosa</name>
    <dbReference type="NCBI Taxonomy" id="116794"/>
    <lineage>
        <taxon>Eukaryota</taxon>
        <taxon>Fungi</taxon>
        <taxon>Dikarya</taxon>
        <taxon>Ascomycota</taxon>
        <taxon>Pezizomycotina</taxon>
        <taxon>Lecanoromycetes</taxon>
        <taxon>OSLEUM clade</taxon>
        <taxon>Lecanoromycetidae</taxon>
        <taxon>Caliciales</taxon>
        <taxon>Physciaceae</taxon>
        <taxon>Heterodermia</taxon>
    </lineage>
</organism>
<dbReference type="OrthoDB" id="4524805at2759"/>
<feature type="compositionally biased region" description="Acidic residues" evidence="1">
    <location>
        <begin position="480"/>
        <end position="491"/>
    </location>
</feature>
<evidence type="ECO:0000313" key="4">
    <source>
        <dbReference type="EMBL" id="CAF9915990.1"/>
    </source>
</evidence>
<keyword evidence="2" id="KW-1133">Transmembrane helix</keyword>
<keyword evidence="2" id="KW-0812">Transmembrane</keyword>
<feature type="compositionally biased region" description="Basic and acidic residues" evidence="1">
    <location>
        <begin position="323"/>
        <end position="335"/>
    </location>
</feature>
<gene>
    <name evidence="4" type="ORF">HETSPECPRED_002710</name>
</gene>
<accession>A0A8H3F2H4</accession>
<feature type="transmembrane region" description="Helical" evidence="2">
    <location>
        <begin position="58"/>
        <end position="79"/>
    </location>
</feature>
<name>A0A8H3F2H4_9LECA</name>
<dbReference type="EMBL" id="CAJPDS010000017">
    <property type="protein sequence ID" value="CAF9915990.1"/>
    <property type="molecule type" value="Genomic_DNA"/>
</dbReference>
<evidence type="ECO:0000256" key="1">
    <source>
        <dbReference type="SAM" id="MobiDB-lite"/>
    </source>
</evidence>
<feature type="compositionally biased region" description="Low complexity" evidence="1">
    <location>
        <begin position="219"/>
        <end position="232"/>
    </location>
</feature>
<keyword evidence="5" id="KW-1185">Reference proteome</keyword>
<reference evidence="4" key="1">
    <citation type="submission" date="2021-03" db="EMBL/GenBank/DDBJ databases">
        <authorList>
            <person name="Tagirdzhanova G."/>
        </authorList>
    </citation>
    <scope>NUCLEOTIDE SEQUENCE</scope>
</reference>